<feature type="region of interest" description="Disordered" evidence="3">
    <location>
        <begin position="704"/>
        <end position="731"/>
    </location>
</feature>
<comment type="function">
    <text evidence="2">Recognizes and hydrolyzes the peptide bond at the C-terminal Gly of ubiquitin. Involved in the processing of poly-ubiquitin precursors as well as that of ubiquitinated proteins.</text>
</comment>
<dbReference type="AlphaFoldDB" id="R0EUT1"/>
<keyword evidence="2" id="KW-0645">Protease</keyword>
<comment type="catalytic activity">
    <reaction evidence="2">
        <text>Thiol-dependent hydrolysis of ester, thioester, amide, peptide and isopeptide bonds formed by the C-terminal Gly of ubiquitin (a 76-residue protein attached to proteins as an intracellular targeting signal).</text>
        <dbReference type="EC" id="3.4.19.12"/>
    </reaction>
</comment>
<keyword evidence="6" id="KW-1185">Reference proteome</keyword>
<dbReference type="GO" id="GO:0005634">
    <property type="term" value="C:nucleus"/>
    <property type="evidence" value="ECO:0007669"/>
    <property type="project" value="TreeGrafter"/>
</dbReference>
<dbReference type="PANTHER" id="PTHR24006">
    <property type="entry name" value="UBIQUITIN CARBOXYL-TERMINAL HYDROLASE"/>
    <property type="match status" value="1"/>
</dbReference>
<evidence type="ECO:0000313" key="6">
    <source>
        <dbReference type="Proteomes" id="UP000029121"/>
    </source>
</evidence>
<comment type="similarity">
    <text evidence="1 2">Belongs to the peptidase C19 family.</text>
</comment>
<dbReference type="EMBL" id="KB870812">
    <property type="protein sequence ID" value="EOA12892.1"/>
    <property type="molecule type" value="Genomic_DNA"/>
</dbReference>
<dbReference type="GO" id="GO:0006508">
    <property type="term" value="P:proteolysis"/>
    <property type="evidence" value="ECO:0007669"/>
    <property type="project" value="UniProtKB-KW"/>
</dbReference>
<gene>
    <name evidence="5" type="ORF">CARUB_v10025864mg</name>
</gene>
<dbReference type="STRING" id="81985.R0EUT1"/>
<dbReference type="PROSITE" id="PS50235">
    <property type="entry name" value="USP_3"/>
    <property type="match status" value="1"/>
</dbReference>
<dbReference type="InterPro" id="IPR028889">
    <property type="entry name" value="USP"/>
</dbReference>
<dbReference type="PROSITE" id="PS00973">
    <property type="entry name" value="USP_2"/>
    <property type="match status" value="1"/>
</dbReference>
<dbReference type="OrthoDB" id="420187at2759"/>
<keyword evidence="2" id="KW-0378">Hydrolase</keyword>
<feature type="compositionally biased region" description="Basic and acidic residues" evidence="3">
    <location>
        <begin position="704"/>
        <end position="713"/>
    </location>
</feature>
<dbReference type="Pfam" id="PF00443">
    <property type="entry name" value="UCH"/>
    <property type="match status" value="1"/>
</dbReference>
<keyword evidence="2" id="KW-0788">Thiol protease</keyword>
<dbReference type="eggNOG" id="KOG1865">
    <property type="taxonomic scope" value="Eukaryota"/>
</dbReference>
<evidence type="ECO:0000313" key="5">
    <source>
        <dbReference type="EMBL" id="EOA12892.1"/>
    </source>
</evidence>
<dbReference type="Proteomes" id="UP000029121">
    <property type="component" value="Unassembled WGS sequence"/>
</dbReference>
<name>R0EUT1_9BRAS</name>
<feature type="domain" description="USP" evidence="4">
    <location>
        <begin position="106"/>
        <end position="409"/>
    </location>
</feature>
<dbReference type="InterPro" id="IPR001394">
    <property type="entry name" value="Peptidase_C19_UCH"/>
</dbReference>
<dbReference type="InterPro" id="IPR050164">
    <property type="entry name" value="Peptidase_C19"/>
</dbReference>
<evidence type="ECO:0000259" key="4">
    <source>
        <dbReference type="PROSITE" id="PS50235"/>
    </source>
</evidence>
<feature type="region of interest" description="Disordered" evidence="3">
    <location>
        <begin position="1"/>
        <end position="25"/>
    </location>
</feature>
<feature type="compositionally biased region" description="Polar residues" evidence="3">
    <location>
        <begin position="714"/>
        <end position="727"/>
    </location>
</feature>
<feature type="compositionally biased region" description="Polar residues" evidence="3">
    <location>
        <begin position="1"/>
        <end position="11"/>
    </location>
</feature>
<dbReference type="InterPro" id="IPR018200">
    <property type="entry name" value="USP_CS"/>
</dbReference>
<dbReference type="InterPro" id="IPR038765">
    <property type="entry name" value="Papain-like_cys_pep_sf"/>
</dbReference>
<evidence type="ECO:0000256" key="2">
    <source>
        <dbReference type="RuleBase" id="RU366025"/>
    </source>
</evidence>
<dbReference type="GO" id="GO:0005829">
    <property type="term" value="C:cytosol"/>
    <property type="evidence" value="ECO:0007669"/>
    <property type="project" value="TreeGrafter"/>
</dbReference>
<evidence type="ECO:0000256" key="1">
    <source>
        <dbReference type="ARBA" id="ARBA00009085"/>
    </source>
</evidence>
<dbReference type="CDD" id="cd02661">
    <property type="entry name" value="Peptidase_C19E"/>
    <property type="match status" value="1"/>
</dbReference>
<sequence>MEVATSSTDFGIQTDRDPSSSNGSCAVASSTASAVFRKIEFHPARKPFNGFSNGRSDFKIETLNPCSANKRLLSPPSAKKPEASDLLENGFDPELTFSITFRKIGAGLQNLGNTCFLNSVLQCLTYTEPLAATLQTAAHQRYCNVAGFCALCAIQKHVRTARQATGRILAPKDLVSNLRCISRNFRNCRQEDAHEYMINLLECMHKCSLPSGVPSESSDAYRRSLVHKIFGGSLRSQVKCEQCSHCSNKFDPFLDLSLDISKADSLQRALLRFTAVELLDDGAKVYQCERCKHKVKARKQLTVSKAPYVLTVHLKRFEAHRSEKIDRKVQFTSAIDMKPFVSGPHEGNLKYTLYGVLVHYGRSIHSGHYACFVRTSSGMWYSLDDNRVVQVSEKVVFDQKAYMLFYVRDRQNVVPKNAVPLVKKESLATNRASLIVSSNIKDQVDGPTVIKECGFDALVSNGSVPLKSCDLSAPAVFAQKDLNAKGTQKNPMSNVEAKETLKMENGSVPRKTCDPAALTVLIQKDLNTKATFQKEVSLPQANGAGSLVKEDSKAPCPVLPGKVSPLLDVSTNAQILVNTPSSGANSENSVEEKNSVNNSNESANTLKVGNVSFGNSSIEKVVLIDQTKGQLPEKLANSIESIKSTSERDTLTTLRKTRKRNMKTLPVGLKFFNLALGLRKTKKQKRGRLSGTLAVKIISKELQSKKKAADHEQSTSQLTSEVASGSTCLEGKDSSVSFHSKMVTSSNRNMLVGDESEASQNAKRKRESSILLQKEAVSILTRGVPETVVAKWDEEFSVSKKMGSKREDTSIGYVADEWDEEYDRGKKKKIRIKEESYGGPNPFQMLASKRLRETKKKWTERITTAKTAFRI</sequence>
<dbReference type="GO" id="GO:0016579">
    <property type="term" value="P:protein deubiquitination"/>
    <property type="evidence" value="ECO:0007669"/>
    <property type="project" value="InterPro"/>
</dbReference>
<keyword evidence="2" id="KW-0833">Ubl conjugation pathway</keyword>
<dbReference type="GO" id="GO:0004843">
    <property type="term" value="F:cysteine-type deubiquitinase activity"/>
    <property type="evidence" value="ECO:0007669"/>
    <property type="project" value="UniProtKB-UniRule"/>
</dbReference>
<protein>
    <recommendedName>
        <fullName evidence="2">Ubiquitin carboxyl-terminal hydrolase</fullName>
        <ecNumber evidence="2">3.4.19.12</ecNumber>
    </recommendedName>
</protein>
<evidence type="ECO:0000256" key="3">
    <source>
        <dbReference type="SAM" id="MobiDB-lite"/>
    </source>
</evidence>
<proteinExistence type="inferred from homology"/>
<dbReference type="PANTHER" id="PTHR24006:SF663">
    <property type="entry name" value="UBIQUITIN CARBOXYL-TERMINAL HYDROLASE 23"/>
    <property type="match status" value="1"/>
</dbReference>
<dbReference type="FunFam" id="3.90.70.10:FF:000078">
    <property type="entry name" value="Ubiquitin carboxyl-terminal hydrolase 23"/>
    <property type="match status" value="1"/>
</dbReference>
<dbReference type="KEGG" id="crb:17876707"/>
<dbReference type="PROSITE" id="PS00972">
    <property type="entry name" value="USP_1"/>
    <property type="match status" value="1"/>
</dbReference>
<reference evidence="6" key="1">
    <citation type="journal article" date="2013" name="Nat. Genet.">
        <title>The Capsella rubella genome and the genomic consequences of rapid mating system evolution.</title>
        <authorList>
            <person name="Slotte T."/>
            <person name="Hazzouri K.M."/>
            <person name="Agren J.A."/>
            <person name="Koenig D."/>
            <person name="Maumus F."/>
            <person name="Guo Y.L."/>
            <person name="Steige K."/>
            <person name="Platts A.E."/>
            <person name="Escobar J.S."/>
            <person name="Newman L.K."/>
            <person name="Wang W."/>
            <person name="Mandakova T."/>
            <person name="Vello E."/>
            <person name="Smith L.M."/>
            <person name="Henz S.R."/>
            <person name="Steffen J."/>
            <person name="Takuno S."/>
            <person name="Brandvain Y."/>
            <person name="Coop G."/>
            <person name="Andolfatto P."/>
            <person name="Hu T.T."/>
            <person name="Blanchette M."/>
            <person name="Clark R.M."/>
            <person name="Quesneville H."/>
            <person name="Nordborg M."/>
            <person name="Gaut B.S."/>
            <person name="Lysak M.A."/>
            <person name="Jenkins J."/>
            <person name="Grimwood J."/>
            <person name="Chapman J."/>
            <person name="Prochnik S."/>
            <person name="Shu S."/>
            <person name="Rokhsar D."/>
            <person name="Schmutz J."/>
            <person name="Weigel D."/>
            <person name="Wright S.I."/>
        </authorList>
    </citation>
    <scope>NUCLEOTIDE SEQUENCE [LARGE SCALE GENOMIC DNA]</scope>
    <source>
        <strain evidence="6">cv. Monte Gargano</strain>
    </source>
</reference>
<dbReference type="SUPFAM" id="SSF54001">
    <property type="entry name" value="Cysteine proteinases"/>
    <property type="match status" value="1"/>
</dbReference>
<accession>R0EUT1</accession>
<dbReference type="EC" id="3.4.19.12" evidence="2"/>
<dbReference type="Gene3D" id="3.90.70.10">
    <property type="entry name" value="Cysteine proteinases"/>
    <property type="match status" value="1"/>
</dbReference>
<feature type="region of interest" description="Disordered" evidence="3">
    <location>
        <begin position="578"/>
        <end position="603"/>
    </location>
</feature>
<organism evidence="5 6">
    <name type="scientific">Capsella rubella</name>
    <dbReference type="NCBI Taxonomy" id="81985"/>
    <lineage>
        <taxon>Eukaryota</taxon>
        <taxon>Viridiplantae</taxon>
        <taxon>Streptophyta</taxon>
        <taxon>Embryophyta</taxon>
        <taxon>Tracheophyta</taxon>
        <taxon>Spermatophyta</taxon>
        <taxon>Magnoliopsida</taxon>
        <taxon>eudicotyledons</taxon>
        <taxon>Gunneridae</taxon>
        <taxon>Pentapetalae</taxon>
        <taxon>rosids</taxon>
        <taxon>malvids</taxon>
        <taxon>Brassicales</taxon>
        <taxon>Brassicaceae</taxon>
        <taxon>Camelineae</taxon>
        <taxon>Capsella</taxon>
    </lineage>
</organism>